<evidence type="ECO:0000256" key="2">
    <source>
        <dbReference type="ARBA" id="ARBA00022803"/>
    </source>
</evidence>
<dbReference type="EMBL" id="CAQM01000835">
    <property type="protein sequence ID" value="CCQ64165.1"/>
    <property type="molecule type" value="Genomic_DNA"/>
</dbReference>
<keyword evidence="1" id="KW-0677">Repeat</keyword>
<evidence type="ECO:0000313" key="4">
    <source>
        <dbReference type="EMBL" id="CCQ64165.1"/>
    </source>
</evidence>
<dbReference type="Gene3D" id="1.25.40.10">
    <property type="entry name" value="Tetratricopeptide repeat domain"/>
    <property type="match status" value="1"/>
</dbReference>
<proteinExistence type="predicted"/>
<dbReference type="InterPro" id="IPR019734">
    <property type="entry name" value="TPR_rpt"/>
</dbReference>
<evidence type="ECO:0000256" key="1">
    <source>
        <dbReference type="ARBA" id="ARBA00022737"/>
    </source>
</evidence>
<evidence type="ECO:0000256" key="3">
    <source>
        <dbReference type="PROSITE-ProRule" id="PRU00339"/>
    </source>
</evidence>
<dbReference type="InterPro" id="IPR051685">
    <property type="entry name" value="Ycf3/AcsC/BcsC/TPR_MFPF"/>
</dbReference>
<dbReference type="AlphaFoldDB" id="T2JFV1"/>
<reference evidence="4 5" key="2">
    <citation type="submission" date="2013-09" db="EMBL/GenBank/DDBJ databases">
        <title>Whole genome comparison of six Crocosphaera watsonii strains with differing phenotypes.</title>
        <authorList>
            <person name="Bench S.R."/>
            <person name="Heller P."/>
            <person name="Frank I."/>
            <person name="Arciniega M."/>
            <person name="Shilova I.N."/>
            <person name="Zehr J.P."/>
        </authorList>
    </citation>
    <scope>NUCLEOTIDE SEQUENCE [LARGE SCALE GENOMIC DNA]</scope>
    <source>
        <strain evidence="4 5">WH 0401</strain>
    </source>
</reference>
<dbReference type="SUPFAM" id="SSF48452">
    <property type="entry name" value="TPR-like"/>
    <property type="match status" value="1"/>
</dbReference>
<dbReference type="SMART" id="SM00028">
    <property type="entry name" value="TPR"/>
    <property type="match status" value="2"/>
</dbReference>
<dbReference type="Pfam" id="PF13414">
    <property type="entry name" value="TPR_11"/>
    <property type="match status" value="1"/>
</dbReference>
<name>T2JFV1_CROWT</name>
<dbReference type="PROSITE" id="PS50005">
    <property type="entry name" value="TPR"/>
    <property type="match status" value="1"/>
</dbReference>
<dbReference type="PANTHER" id="PTHR44943:SF8">
    <property type="entry name" value="TPR REPEAT-CONTAINING PROTEIN MJ0263"/>
    <property type="match status" value="1"/>
</dbReference>
<protein>
    <submittedName>
        <fullName evidence="4">TPR repeat:Sel1-like repeat:Sel1-like repeat</fullName>
    </submittedName>
</protein>
<organism evidence="4 5">
    <name type="scientific">Crocosphaera watsonii WH 0401</name>
    <dbReference type="NCBI Taxonomy" id="555881"/>
    <lineage>
        <taxon>Bacteria</taxon>
        <taxon>Bacillati</taxon>
        <taxon>Cyanobacteriota</taxon>
        <taxon>Cyanophyceae</taxon>
        <taxon>Oscillatoriophycideae</taxon>
        <taxon>Chroococcales</taxon>
        <taxon>Aphanothecaceae</taxon>
        <taxon>Crocosphaera</taxon>
    </lineage>
</organism>
<gene>
    <name evidence="4" type="ORF">CWATWH0401_2799</name>
</gene>
<comment type="caution">
    <text evidence="4">The sequence shown here is derived from an EMBL/GenBank/DDBJ whole genome shotgun (WGS) entry which is preliminary data.</text>
</comment>
<sequence length="58" mass="6399">MGVALRKQGKYDEAIAAYKKAIEINPNDAFAYNNMGLALDDQGKYDEAIAAHKKSPRN</sequence>
<accession>T2JFV1</accession>
<reference evidence="4 5" key="1">
    <citation type="submission" date="2013-01" db="EMBL/GenBank/DDBJ databases">
        <authorList>
            <person name="Bench S."/>
        </authorList>
    </citation>
    <scope>NUCLEOTIDE SEQUENCE [LARGE SCALE GENOMIC DNA]</scope>
    <source>
        <strain evidence="4 5">WH 0401</strain>
    </source>
</reference>
<dbReference type="PANTHER" id="PTHR44943">
    <property type="entry name" value="CELLULOSE SYNTHASE OPERON PROTEIN C"/>
    <property type="match status" value="1"/>
</dbReference>
<evidence type="ECO:0000313" key="5">
    <source>
        <dbReference type="Proteomes" id="UP000018198"/>
    </source>
</evidence>
<keyword evidence="2 3" id="KW-0802">TPR repeat</keyword>
<dbReference type="Proteomes" id="UP000018198">
    <property type="component" value="Unassembled WGS sequence"/>
</dbReference>
<dbReference type="InterPro" id="IPR011990">
    <property type="entry name" value="TPR-like_helical_dom_sf"/>
</dbReference>
<feature type="repeat" description="TPR" evidence="3">
    <location>
        <begin position="1"/>
        <end position="28"/>
    </location>
</feature>
<dbReference type="PROSITE" id="PS50293">
    <property type="entry name" value="TPR_REGION"/>
    <property type="match status" value="2"/>
</dbReference>